<organism evidence="2 3">
    <name type="scientific">Seohaeicola zhoushanensis</name>
    <dbReference type="NCBI Taxonomy" id="1569283"/>
    <lineage>
        <taxon>Bacteria</taxon>
        <taxon>Pseudomonadati</taxon>
        <taxon>Pseudomonadota</taxon>
        <taxon>Alphaproteobacteria</taxon>
        <taxon>Rhodobacterales</taxon>
        <taxon>Roseobacteraceae</taxon>
        <taxon>Seohaeicola</taxon>
    </lineage>
</organism>
<sequence length="416" mass="46182">MATISPSMDFADPRTARAPAVAASTRDPRLDVFRGIAMFIILVAHIPNNTWANWIPARFGFSDATEIFVFCSGMASAIAFGGVFAKKGWLTGTARVAFRCWQVYWAHIALFFFTAAAMAAIDLWWPGDGSYVAALNLQHFFKNPEQQIVGLFTLTYVPNYFDILPMYLGVLALMPVMIALVRIHLVVGIAASLALWAAANIGTVHFPAEPWTDREWFFNPFGWQLLFFTGFAFMRGWIPAPPVNRTLIWICAAFLVLSAPFGSWKVLTWIDAASPALGDWIKGAWRWMDYQDVSERFSLRDKTDFGLLRYLHFLSLAYLAWAAAGTGGARLRELASGAAGAAPRFLLAIITKVGQQSLAVFVFSMAVAQILGFVLDQLGRNAENHILVNIWGFALIAATAYIAAWFKSQPWRSKGR</sequence>
<feature type="transmembrane region" description="Helical" evidence="1">
    <location>
        <begin position="185"/>
        <end position="204"/>
    </location>
</feature>
<gene>
    <name evidence="2" type="ORF">GCM10017056_31900</name>
</gene>
<evidence type="ECO:0000256" key="1">
    <source>
        <dbReference type="SAM" id="Phobius"/>
    </source>
</evidence>
<comment type="caution">
    <text evidence="2">The sequence shown here is derived from an EMBL/GenBank/DDBJ whole genome shotgun (WGS) entry which is preliminary data.</text>
</comment>
<accession>A0A8J3H022</accession>
<feature type="transmembrane region" description="Helical" evidence="1">
    <location>
        <begin position="386"/>
        <end position="406"/>
    </location>
</feature>
<dbReference type="AlphaFoldDB" id="A0A8J3H022"/>
<feature type="transmembrane region" description="Helical" evidence="1">
    <location>
        <begin position="246"/>
        <end position="267"/>
    </location>
</feature>
<dbReference type="PANTHER" id="PTHR38592">
    <property type="entry name" value="BLL4819 PROTEIN"/>
    <property type="match status" value="1"/>
</dbReference>
<keyword evidence="1" id="KW-0472">Membrane</keyword>
<dbReference type="PANTHER" id="PTHR38592:SF3">
    <property type="entry name" value="BLL4819 PROTEIN"/>
    <property type="match status" value="1"/>
</dbReference>
<feature type="transmembrane region" description="Helical" evidence="1">
    <location>
        <begin position="160"/>
        <end position="178"/>
    </location>
</feature>
<proteinExistence type="predicted"/>
<reference evidence="2" key="2">
    <citation type="submission" date="2020-09" db="EMBL/GenBank/DDBJ databases">
        <authorList>
            <person name="Sun Q."/>
            <person name="Kim S."/>
        </authorList>
    </citation>
    <scope>NUCLEOTIDE SEQUENCE</scope>
    <source>
        <strain evidence="2">KCTC 42650</strain>
    </source>
</reference>
<name>A0A8J3H022_9RHOB</name>
<keyword evidence="3" id="KW-1185">Reference proteome</keyword>
<feature type="transmembrane region" description="Helical" evidence="1">
    <location>
        <begin position="67"/>
        <end position="85"/>
    </location>
</feature>
<dbReference type="RefSeq" id="WP_189681092.1">
    <property type="nucleotide sequence ID" value="NZ_BNCJ01000009.1"/>
</dbReference>
<feature type="transmembrane region" description="Helical" evidence="1">
    <location>
        <begin position="105"/>
        <end position="125"/>
    </location>
</feature>
<feature type="transmembrane region" description="Helical" evidence="1">
    <location>
        <begin position="36"/>
        <end position="55"/>
    </location>
</feature>
<protein>
    <submittedName>
        <fullName evidence="2">Membrane protein</fullName>
    </submittedName>
</protein>
<evidence type="ECO:0000313" key="3">
    <source>
        <dbReference type="Proteomes" id="UP000626220"/>
    </source>
</evidence>
<dbReference type="Pfam" id="PF10129">
    <property type="entry name" value="OpgC_C"/>
    <property type="match status" value="1"/>
</dbReference>
<dbReference type="PIRSF" id="PIRSF028704">
    <property type="entry name" value="UPC028704"/>
    <property type="match status" value="1"/>
</dbReference>
<evidence type="ECO:0000313" key="2">
    <source>
        <dbReference type="EMBL" id="GHF58016.1"/>
    </source>
</evidence>
<feature type="transmembrane region" description="Helical" evidence="1">
    <location>
        <begin position="345"/>
        <end position="374"/>
    </location>
</feature>
<reference evidence="2" key="1">
    <citation type="journal article" date="2014" name="Int. J. Syst. Evol. Microbiol.">
        <title>Complete genome sequence of Corynebacterium casei LMG S-19264T (=DSM 44701T), isolated from a smear-ripened cheese.</title>
        <authorList>
            <consortium name="US DOE Joint Genome Institute (JGI-PGF)"/>
            <person name="Walter F."/>
            <person name="Albersmeier A."/>
            <person name="Kalinowski J."/>
            <person name="Ruckert C."/>
        </authorList>
    </citation>
    <scope>NUCLEOTIDE SEQUENCE</scope>
    <source>
        <strain evidence="2">KCTC 42650</strain>
    </source>
</reference>
<keyword evidence="1" id="KW-1133">Transmembrane helix</keyword>
<feature type="transmembrane region" description="Helical" evidence="1">
    <location>
        <begin position="216"/>
        <end position="234"/>
    </location>
</feature>
<dbReference type="Proteomes" id="UP000626220">
    <property type="component" value="Unassembled WGS sequence"/>
</dbReference>
<dbReference type="EMBL" id="BNCJ01000009">
    <property type="protein sequence ID" value="GHF58016.1"/>
    <property type="molecule type" value="Genomic_DNA"/>
</dbReference>
<keyword evidence="1" id="KW-0812">Transmembrane</keyword>
<dbReference type="InterPro" id="IPR014550">
    <property type="entry name" value="UCP028704_OpgC"/>
</dbReference>